<evidence type="ECO:0000313" key="1">
    <source>
        <dbReference type="EMBL" id="KAK7946930.1"/>
    </source>
</evidence>
<gene>
    <name evidence="1" type="ORF">PG986_011251</name>
</gene>
<comment type="caution">
    <text evidence="1">The sequence shown here is derived from an EMBL/GenBank/DDBJ whole genome shotgun (WGS) entry which is preliminary data.</text>
</comment>
<dbReference type="EMBL" id="JAQQWE010000007">
    <property type="protein sequence ID" value="KAK7946930.1"/>
    <property type="molecule type" value="Genomic_DNA"/>
</dbReference>
<dbReference type="PANTHER" id="PTHR10039:SF5">
    <property type="entry name" value="NACHT DOMAIN-CONTAINING PROTEIN"/>
    <property type="match status" value="1"/>
</dbReference>
<evidence type="ECO:0000313" key="2">
    <source>
        <dbReference type="Proteomes" id="UP001391051"/>
    </source>
</evidence>
<accession>A0ABR1Q4R6</accession>
<keyword evidence="2" id="KW-1185">Reference proteome</keyword>
<dbReference type="PANTHER" id="PTHR10039">
    <property type="entry name" value="AMELOGENIN"/>
    <property type="match status" value="1"/>
</dbReference>
<reference evidence="1 2" key="1">
    <citation type="submission" date="2023-01" db="EMBL/GenBank/DDBJ databases">
        <title>Analysis of 21 Apiospora genomes using comparative genomics revels a genus with tremendous synthesis potential of carbohydrate active enzymes and secondary metabolites.</title>
        <authorList>
            <person name="Sorensen T."/>
        </authorList>
    </citation>
    <scope>NUCLEOTIDE SEQUENCE [LARGE SCALE GENOMIC DNA]</scope>
    <source>
        <strain evidence="1 2">CBS 24483</strain>
    </source>
</reference>
<name>A0ABR1Q4R6_9PEZI</name>
<dbReference type="Proteomes" id="UP001391051">
    <property type="component" value="Unassembled WGS sequence"/>
</dbReference>
<dbReference type="RefSeq" id="XP_066696964.1">
    <property type="nucleotide sequence ID" value="XM_066847473.1"/>
</dbReference>
<protein>
    <submittedName>
        <fullName evidence="1">Uncharacterized protein</fullName>
    </submittedName>
</protein>
<organism evidence="1 2">
    <name type="scientific">Apiospora aurea</name>
    <dbReference type="NCBI Taxonomy" id="335848"/>
    <lineage>
        <taxon>Eukaryota</taxon>
        <taxon>Fungi</taxon>
        <taxon>Dikarya</taxon>
        <taxon>Ascomycota</taxon>
        <taxon>Pezizomycotina</taxon>
        <taxon>Sordariomycetes</taxon>
        <taxon>Xylariomycetidae</taxon>
        <taxon>Amphisphaeriales</taxon>
        <taxon>Apiosporaceae</taxon>
        <taxon>Apiospora</taxon>
    </lineage>
</organism>
<dbReference type="GeneID" id="92080535"/>
<sequence length="517" mass="58655">MLFRTKVRNAWASSGKFHSGKRRSDAKADFHVTGDKQIAIKSLRRAARIFLWVRFVLDSLVAKWIDGTSYNELHHTAERMPPRLGGQNGLFMRMLQSVRLEYLEEGTRIFQLILHMRKTCFLKNQSGGSNITHVFLAARGQATTNRYDAATDRDLLDATRHKARLASRCGRLLETRPEKPKGVIIWEYDHVAVVHLTVADFLTRGYVARYLGKHGGDISTFDPYLALVDGAIRYIQLQPGIVQQWMKDGFAVTAPLHVMMYAAFAAMKGADLDQHVALVDLFDQVLTKVPLMIPYRKFMSQDERLENAELWTSKGYPGPETQAEMPRLRNYTHYLGPPVRSFLDYATVCGLTRYVDQRLRLLRPDHRKSEASKLLDLLREPFYDAYRGIYRTFCGHRTVRMLLSHGAAPSSRSWWILIEAGYHTGSAESSDYRLRHLGPAPPPPYGRNAGARSPISSLADLGPRLLLWDDPADAAFGVPSHLPPLTMDSWLDLVRGFVDNGGVDIMAEPRDFAEWND</sequence>
<proteinExistence type="predicted"/>